<feature type="region of interest" description="Disordered" evidence="1">
    <location>
        <begin position="1"/>
        <end position="45"/>
    </location>
</feature>
<evidence type="ECO:0000313" key="2">
    <source>
        <dbReference type="EMBL" id="ANB16488.1"/>
    </source>
</evidence>
<name>A0A167GF39_9GAMM</name>
<sequence>MLERVMVFGAQTRAPAAAPPAGRGRRRRSARPGRTVPEVMPAQVR</sequence>
<dbReference type="AlphaFoldDB" id="A0A167GF39"/>
<dbReference type="KEGG" id="dko:I596_451"/>
<reference evidence="2 3" key="1">
    <citation type="submission" date="2016-04" db="EMBL/GenBank/DDBJ databases">
        <title>Complete genome sequence of Dokdonella koreensis DS-123T.</title>
        <authorList>
            <person name="Kim J.F."/>
            <person name="Lee H."/>
            <person name="Kwak M.-J."/>
        </authorList>
    </citation>
    <scope>NUCLEOTIDE SEQUENCE [LARGE SCALE GENOMIC DNA]</scope>
    <source>
        <strain evidence="2 3">DS-123</strain>
    </source>
</reference>
<evidence type="ECO:0000313" key="3">
    <source>
        <dbReference type="Proteomes" id="UP000076830"/>
    </source>
</evidence>
<accession>A0A167GF39</accession>
<dbReference type="STRING" id="1300342.I596_451"/>
<protein>
    <submittedName>
        <fullName evidence="2">Uncharacterized protein</fullName>
    </submittedName>
</protein>
<evidence type="ECO:0000256" key="1">
    <source>
        <dbReference type="SAM" id="MobiDB-lite"/>
    </source>
</evidence>
<proteinExistence type="predicted"/>
<dbReference type="Proteomes" id="UP000076830">
    <property type="component" value="Chromosome"/>
</dbReference>
<gene>
    <name evidence="2" type="ORF">I596_451</name>
</gene>
<organism evidence="2 3">
    <name type="scientific">Dokdonella koreensis DS-123</name>
    <dbReference type="NCBI Taxonomy" id="1300342"/>
    <lineage>
        <taxon>Bacteria</taxon>
        <taxon>Pseudomonadati</taxon>
        <taxon>Pseudomonadota</taxon>
        <taxon>Gammaproteobacteria</taxon>
        <taxon>Lysobacterales</taxon>
        <taxon>Rhodanobacteraceae</taxon>
        <taxon>Dokdonella</taxon>
    </lineage>
</organism>
<keyword evidence="3" id="KW-1185">Reference proteome</keyword>
<feature type="compositionally biased region" description="Low complexity" evidence="1">
    <location>
        <begin position="13"/>
        <end position="22"/>
    </location>
</feature>
<dbReference type="EMBL" id="CP015249">
    <property type="protein sequence ID" value="ANB16488.1"/>
    <property type="molecule type" value="Genomic_DNA"/>
</dbReference>